<evidence type="ECO:0000313" key="2">
    <source>
        <dbReference type="Proteomes" id="UP000000763"/>
    </source>
</evidence>
<organism evidence="1 2">
    <name type="scientific">Oryza sativa subsp. japonica</name>
    <name type="common">Rice</name>
    <dbReference type="NCBI Taxonomy" id="39947"/>
    <lineage>
        <taxon>Eukaryota</taxon>
        <taxon>Viridiplantae</taxon>
        <taxon>Streptophyta</taxon>
        <taxon>Embryophyta</taxon>
        <taxon>Tracheophyta</taxon>
        <taxon>Spermatophyta</taxon>
        <taxon>Magnoliopsida</taxon>
        <taxon>Liliopsida</taxon>
        <taxon>Poales</taxon>
        <taxon>Poaceae</taxon>
        <taxon>BOP clade</taxon>
        <taxon>Oryzoideae</taxon>
        <taxon>Oryzeae</taxon>
        <taxon>Oryzinae</taxon>
        <taxon>Oryza</taxon>
        <taxon>Oryza sativa</taxon>
    </lineage>
</organism>
<gene>
    <name evidence="1" type="primary">OSJNBa0048K16.18</name>
</gene>
<proteinExistence type="predicted"/>
<dbReference type="EMBL" id="AP004864">
    <property type="protein sequence ID" value="BAD21887.1"/>
    <property type="molecule type" value="Genomic_DNA"/>
</dbReference>
<accession>Q6K760</accession>
<dbReference type="AlphaFoldDB" id="Q6K760"/>
<evidence type="ECO:0000313" key="1">
    <source>
        <dbReference type="EMBL" id="BAD21887.1"/>
    </source>
</evidence>
<sequence length="52" mass="5756">MDDAIAKDWGGLDQHGVMLRHGENAALEDERGGGYLTRHGFLPSHRIKPKMA</sequence>
<dbReference type="Proteomes" id="UP000000763">
    <property type="component" value="Chromosome 2"/>
</dbReference>
<reference evidence="2" key="2">
    <citation type="journal article" date="2008" name="Nucleic Acids Res.">
        <title>The rice annotation project database (RAP-DB): 2008 update.</title>
        <authorList>
            <consortium name="The rice annotation project (RAP)"/>
        </authorList>
    </citation>
    <scope>GENOME REANNOTATION</scope>
    <source>
        <strain evidence="2">cv. Nipponbare</strain>
    </source>
</reference>
<reference evidence="2" key="1">
    <citation type="journal article" date="2005" name="Nature">
        <title>The map-based sequence of the rice genome.</title>
        <authorList>
            <consortium name="International rice genome sequencing project (IRGSP)"/>
            <person name="Matsumoto T."/>
            <person name="Wu J."/>
            <person name="Kanamori H."/>
            <person name="Katayose Y."/>
            <person name="Fujisawa M."/>
            <person name="Namiki N."/>
            <person name="Mizuno H."/>
            <person name="Yamamoto K."/>
            <person name="Antonio B.A."/>
            <person name="Baba T."/>
            <person name="Sakata K."/>
            <person name="Nagamura Y."/>
            <person name="Aoki H."/>
            <person name="Arikawa K."/>
            <person name="Arita K."/>
            <person name="Bito T."/>
            <person name="Chiden Y."/>
            <person name="Fujitsuka N."/>
            <person name="Fukunaka R."/>
            <person name="Hamada M."/>
            <person name="Harada C."/>
            <person name="Hayashi A."/>
            <person name="Hijishita S."/>
            <person name="Honda M."/>
            <person name="Hosokawa S."/>
            <person name="Ichikawa Y."/>
            <person name="Idonuma A."/>
            <person name="Iijima M."/>
            <person name="Ikeda M."/>
            <person name="Ikeno M."/>
            <person name="Ito K."/>
            <person name="Ito S."/>
            <person name="Ito T."/>
            <person name="Ito Y."/>
            <person name="Ito Y."/>
            <person name="Iwabuchi A."/>
            <person name="Kamiya K."/>
            <person name="Karasawa W."/>
            <person name="Kurita K."/>
            <person name="Katagiri S."/>
            <person name="Kikuta A."/>
            <person name="Kobayashi H."/>
            <person name="Kobayashi N."/>
            <person name="Machita K."/>
            <person name="Maehara T."/>
            <person name="Masukawa M."/>
            <person name="Mizubayashi T."/>
            <person name="Mukai Y."/>
            <person name="Nagasaki H."/>
            <person name="Nagata Y."/>
            <person name="Naito S."/>
            <person name="Nakashima M."/>
            <person name="Nakama Y."/>
            <person name="Nakamichi Y."/>
            <person name="Nakamura M."/>
            <person name="Meguro A."/>
            <person name="Negishi M."/>
            <person name="Ohta I."/>
            <person name="Ohta T."/>
            <person name="Okamoto M."/>
            <person name="Ono N."/>
            <person name="Saji S."/>
            <person name="Sakaguchi M."/>
            <person name="Sakai K."/>
            <person name="Shibata M."/>
            <person name="Shimokawa T."/>
            <person name="Song J."/>
            <person name="Takazaki Y."/>
            <person name="Terasawa K."/>
            <person name="Tsugane M."/>
            <person name="Tsuji K."/>
            <person name="Ueda S."/>
            <person name="Waki K."/>
            <person name="Yamagata H."/>
            <person name="Yamamoto M."/>
            <person name="Yamamoto S."/>
            <person name="Yamane H."/>
            <person name="Yoshiki S."/>
            <person name="Yoshihara R."/>
            <person name="Yukawa K."/>
            <person name="Zhong H."/>
            <person name="Yano M."/>
            <person name="Yuan Q."/>
            <person name="Ouyang S."/>
            <person name="Liu J."/>
            <person name="Jones K.M."/>
            <person name="Gansberger K."/>
            <person name="Moffat K."/>
            <person name="Hill J."/>
            <person name="Bera J."/>
            <person name="Fadrosh D."/>
            <person name="Jin S."/>
            <person name="Johri S."/>
            <person name="Kim M."/>
            <person name="Overton L."/>
            <person name="Reardon M."/>
            <person name="Tsitrin T."/>
            <person name="Vuong H."/>
            <person name="Weaver B."/>
            <person name="Ciecko A."/>
            <person name="Tallon L."/>
            <person name="Jackson J."/>
            <person name="Pai G."/>
            <person name="Aken S.V."/>
            <person name="Utterback T."/>
            <person name="Reidmuller S."/>
            <person name="Feldblyum T."/>
            <person name="Hsiao J."/>
            <person name="Zismann V."/>
            <person name="Iobst S."/>
            <person name="de Vazeille A.R."/>
            <person name="Buell C.R."/>
            <person name="Ying K."/>
            <person name="Li Y."/>
            <person name="Lu T."/>
            <person name="Huang Y."/>
            <person name="Zhao Q."/>
            <person name="Feng Q."/>
            <person name="Zhang L."/>
            <person name="Zhu J."/>
            <person name="Weng Q."/>
            <person name="Mu J."/>
            <person name="Lu Y."/>
            <person name="Fan D."/>
            <person name="Liu Y."/>
            <person name="Guan J."/>
            <person name="Zhang Y."/>
            <person name="Yu S."/>
            <person name="Liu X."/>
            <person name="Zhang Y."/>
            <person name="Hong G."/>
            <person name="Han B."/>
            <person name="Choisne N."/>
            <person name="Demange N."/>
            <person name="Orjeda G."/>
            <person name="Samain S."/>
            <person name="Cattolico L."/>
            <person name="Pelletier E."/>
            <person name="Couloux A."/>
            <person name="Segurens B."/>
            <person name="Wincker P."/>
            <person name="D'Hont A."/>
            <person name="Scarpelli C."/>
            <person name="Weissenbach J."/>
            <person name="Salanoubat M."/>
            <person name="Quetier F."/>
            <person name="Yu Y."/>
            <person name="Kim H.R."/>
            <person name="Rambo T."/>
            <person name="Currie J."/>
            <person name="Collura K."/>
            <person name="Luo M."/>
            <person name="Yang T."/>
            <person name="Ammiraju J.S.S."/>
            <person name="Engler F."/>
            <person name="Soderlund C."/>
            <person name="Wing R.A."/>
            <person name="Palmer L.E."/>
            <person name="de la Bastide M."/>
            <person name="Spiegel L."/>
            <person name="Nascimento L."/>
            <person name="Zutavern T."/>
            <person name="O'Shaughnessy A."/>
            <person name="Dike S."/>
            <person name="Dedhia N."/>
            <person name="Preston R."/>
            <person name="Balija V."/>
            <person name="McCombie W.R."/>
            <person name="Chow T."/>
            <person name="Chen H."/>
            <person name="Chung M."/>
            <person name="Chen C."/>
            <person name="Shaw J."/>
            <person name="Wu H."/>
            <person name="Hsiao K."/>
            <person name="Chao Y."/>
            <person name="Chu M."/>
            <person name="Cheng C."/>
            <person name="Hour A."/>
            <person name="Lee P."/>
            <person name="Lin S."/>
            <person name="Lin Y."/>
            <person name="Liou J."/>
            <person name="Liu S."/>
            <person name="Hsing Y."/>
            <person name="Raghuvanshi S."/>
            <person name="Mohanty A."/>
            <person name="Bharti A.K."/>
            <person name="Gaur A."/>
            <person name="Gupta V."/>
            <person name="Kumar D."/>
            <person name="Ravi V."/>
            <person name="Vij S."/>
            <person name="Kapur A."/>
            <person name="Khurana P."/>
            <person name="Khurana P."/>
            <person name="Khurana J.P."/>
            <person name="Tyagi A.K."/>
            <person name="Gaikwad K."/>
            <person name="Singh A."/>
            <person name="Dalal V."/>
            <person name="Srivastava S."/>
            <person name="Dixit A."/>
            <person name="Pal A.K."/>
            <person name="Ghazi I.A."/>
            <person name="Yadav M."/>
            <person name="Pandit A."/>
            <person name="Bhargava A."/>
            <person name="Sureshbabu K."/>
            <person name="Batra K."/>
            <person name="Sharma T.R."/>
            <person name="Mohapatra T."/>
            <person name="Singh N.K."/>
            <person name="Messing J."/>
            <person name="Nelson A.B."/>
            <person name="Fuks G."/>
            <person name="Kavchok S."/>
            <person name="Keizer G."/>
            <person name="Linton E."/>
            <person name="Llaca V."/>
            <person name="Song R."/>
            <person name="Tanyolac B."/>
            <person name="Young S."/>
            <person name="Ho-Il K."/>
            <person name="Hahn J.H."/>
            <person name="Sangsakoo G."/>
            <person name="Vanavichit A."/>
            <person name="de Mattos Luiz.A.T."/>
            <person name="Zimmer P.D."/>
            <person name="Malone G."/>
            <person name="Dellagostin O."/>
            <person name="de Oliveira A.C."/>
            <person name="Bevan M."/>
            <person name="Bancroft I."/>
            <person name="Minx P."/>
            <person name="Cordum H."/>
            <person name="Wilson R."/>
            <person name="Cheng Z."/>
            <person name="Jin W."/>
            <person name="Jiang J."/>
            <person name="Leong S.A."/>
            <person name="Iwama H."/>
            <person name="Gojobori T."/>
            <person name="Itoh T."/>
            <person name="Niimura Y."/>
            <person name="Fujii Y."/>
            <person name="Habara T."/>
            <person name="Sakai H."/>
            <person name="Sato Y."/>
            <person name="Wilson G."/>
            <person name="Kumar K."/>
            <person name="McCouch S."/>
            <person name="Juretic N."/>
            <person name="Hoen D."/>
            <person name="Wright S."/>
            <person name="Bruskiewich R."/>
            <person name="Bureau T."/>
            <person name="Miyao A."/>
            <person name="Hirochika H."/>
            <person name="Nishikawa T."/>
            <person name="Kadowaki K."/>
            <person name="Sugiura M."/>
            <person name="Burr B."/>
            <person name="Sasaki T."/>
        </authorList>
    </citation>
    <scope>NUCLEOTIDE SEQUENCE [LARGE SCALE GENOMIC DNA]</scope>
    <source>
        <strain evidence="2">cv. Nipponbare</strain>
    </source>
</reference>
<protein>
    <submittedName>
        <fullName evidence="1">Uncharacterized protein</fullName>
    </submittedName>
</protein>
<name>Q6K760_ORYSJ</name>